<dbReference type="InterPro" id="IPR003753">
    <property type="entry name" value="Exonuc_VII_L"/>
</dbReference>
<dbReference type="Pfam" id="PF02601">
    <property type="entry name" value="Exonuc_VII_L"/>
    <property type="match status" value="1"/>
</dbReference>
<evidence type="ECO:0000256" key="4">
    <source>
        <dbReference type="ARBA" id="ARBA00022839"/>
    </source>
</evidence>
<dbReference type="EC" id="3.1.11.6" evidence="5"/>
<feature type="non-terminal residue" evidence="8">
    <location>
        <position position="294"/>
    </location>
</feature>
<dbReference type="GO" id="GO:0006308">
    <property type="term" value="P:DNA catabolic process"/>
    <property type="evidence" value="ECO:0007669"/>
    <property type="project" value="UniProtKB-UniRule"/>
</dbReference>
<evidence type="ECO:0000256" key="5">
    <source>
        <dbReference type="NCBIfam" id="TIGR00237"/>
    </source>
</evidence>
<evidence type="ECO:0000313" key="8">
    <source>
        <dbReference type="EMBL" id="MBO8481285.1"/>
    </source>
</evidence>
<dbReference type="GO" id="GO:0003676">
    <property type="term" value="F:nucleic acid binding"/>
    <property type="evidence" value="ECO:0007669"/>
    <property type="project" value="InterPro"/>
</dbReference>
<proteinExistence type="predicted"/>
<name>A0A9D9J097_9BACT</name>
<dbReference type="InterPro" id="IPR025824">
    <property type="entry name" value="OB-fold_nuc-bd_dom"/>
</dbReference>
<keyword evidence="4" id="KW-0269">Exonuclease</keyword>
<evidence type="ECO:0000313" key="9">
    <source>
        <dbReference type="Proteomes" id="UP000823772"/>
    </source>
</evidence>
<dbReference type="AlphaFoldDB" id="A0A9D9J097"/>
<comment type="caution">
    <text evidence="8">The sequence shown here is derived from an EMBL/GenBank/DDBJ whole genome shotgun (WGS) entry which is preliminary data.</text>
</comment>
<evidence type="ECO:0000259" key="7">
    <source>
        <dbReference type="Pfam" id="PF13742"/>
    </source>
</evidence>
<accession>A0A9D9J097</accession>
<protein>
    <recommendedName>
        <fullName evidence="5">Exodeoxyribonuclease VII large subunit</fullName>
        <ecNumber evidence="5">3.1.11.6</ecNumber>
    </recommendedName>
</protein>
<reference evidence="8" key="1">
    <citation type="submission" date="2020-10" db="EMBL/GenBank/DDBJ databases">
        <authorList>
            <person name="Gilroy R."/>
        </authorList>
    </citation>
    <scope>NUCLEOTIDE SEQUENCE</scope>
    <source>
        <strain evidence="8">B3-2255</strain>
    </source>
</reference>
<sequence>MDIKNALTLKELLLTVKKGVEGAMPFPVWVSAEIAEIKQRSSGHCYMELIDDSGAGARAQAVIWNSNYRVIAPYFENETGRSLGPGMKILVKIQVSYSELYSLTLSVTDIEPSFSVGEAELERRRTVRRLEEEGMFGMNGTLRLPRLPRRFAVVSSETAAGYRDFMKHLHENQYGFRFYTELFPAVMQGREAPVSIVSAMERAALRENEFDALVLLRGGGSGADLSCFDDYWVSVNVAQFPLPVITGIGHDHDNHICDMVAAYSVKTPTAIADLILDCFISEDARLESLAVSLR</sequence>
<evidence type="ECO:0000259" key="6">
    <source>
        <dbReference type="Pfam" id="PF02601"/>
    </source>
</evidence>
<keyword evidence="3 8" id="KW-0378">Hydrolase</keyword>
<evidence type="ECO:0000256" key="2">
    <source>
        <dbReference type="ARBA" id="ARBA00022722"/>
    </source>
</evidence>
<feature type="domain" description="OB-fold nucleic acid binding" evidence="7">
    <location>
        <begin position="7"/>
        <end position="111"/>
    </location>
</feature>
<evidence type="ECO:0000256" key="1">
    <source>
        <dbReference type="ARBA" id="ARBA00022490"/>
    </source>
</evidence>
<gene>
    <name evidence="8" type="primary">xseA</name>
    <name evidence="8" type="ORF">IAC87_01915</name>
</gene>
<dbReference type="Proteomes" id="UP000823772">
    <property type="component" value="Unassembled WGS sequence"/>
</dbReference>
<evidence type="ECO:0000256" key="3">
    <source>
        <dbReference type="ARBA" id="ARBA00022801"/>
    </source>
</evidence>
<dbReference type="InterPro" id="IPR020579">
    <property type="entry name" value="Exonuc_VII_lsu_C"/>
</dbReference>
<feature type="domain" description="Exonuclease VII large subunit C-terminal" evidence="6">
    <location>
        <begin position="136"/>
        <end position="288"/>
    </location>
</feature>
<dbReference type="EMBL" id="JADILY010000038">
    <property type="protein sequence ID" value="MBO8481285.1"/>
    <property type="molecule type" value="Genomic_DNA"/>
</dbReference>
<dbReference type="CDD" id="cd04489">
    <property type="entry name" value="ExoVII_LU_OBF"/>
    <property type="match status" value="1"/>
</dbReference>
<dbReference type="GO" id="GO:0009318">
    <property type="term" value="C:exodeoxyribonuclease VII complex"/>
    <property type="evidence" value="ECO:0007669"/>
    <property type="project" value="UniProtKB-UniRule"/>
</dbReference>
<keyword evidence="2" id="KW-0540">Nuclease</keyword>
<dbReference type="PANTHER" id="PTHR30008:SF0">
    <property type="entry name" value="EXODEOXYRIBONUCLEASE 7 LARGE SUBUNIT"/>
    <property type="match status" value="1"/>
</dbReference>
<reference evidence="8" key="2">
    <citation type="journal article" date="2021" name="PeerJ">
        <title>Extensive microbial diversity within the chicken gut microbiome revealed by metagenomics and culture.</title>
        <authorList>
            <person name="Gilroy R."/>
            <person name="Ravi A."/>
            <person name="Getino M."/>
            <person name="Pursley I."/>
            <person name="Horton D.L."/>
            <person name="Alikhan N.F."/>
            <person name="Baker D."/>
            <person name="Gharbi K."/>
            <person name="Hall N."/>
            <person name="Watson M."/>
            <person name="Adriaenssens E.M."/>
            <person name="Foster-Nyarko E."/>
            <person name="Jarju S."/>
            <person name="Secka A."/>
            <person name="Antonio M."/>
            <person name="Oren A."/>
            <person name="Chaudhuri R.R."/>
            <person name="La Ragione R."/>
            <person name="Hildebrand F."/>
            <person name="Pallen M.J."/>
        </authorList>
    </citation>
    <scope>NUCLEOTIDE SEQUENCE</scope>
    <source>
        <strain evidence="8">B3-2255</strain>
    </source>
</reference>
<keyword evidence="1" id="KW-0963">Cytoplasm</keyword>
<dbReference type="Pfam" id="PF13742">
    <property type="entry name" value="tRNA_anti_2"/>
    <property type="match status" value="1"/>
</dbReference>
<organism evidence="8 9">
    <name type="scientific">Candidatus Merdivivens faecigallinarum</name>
    <dbReference type="NCBI Taxonomy" id="2840871"/>
    <lineage>
        <taxon>Bacteria</taxon>
        <taxon>Pseudomonadati</taxon>
        <taxon>Bacteroidota</taxon>
        <taxon>Bacteroidia</taxon>
        <taxon>Bacteroidales</taxon>
        <taxon>Muribaculaceae</taxon>
        <taxon>Muribaculaceae incertae sedis</taxon>
        <taxon>Candidatus Merdivivens</taxon>
    </lineage>
</organism>
<dbReference type="GO" id="GO:0008855">
    <property type="term" value="F:exodeoxyribonuclease VII activity"/>
    <property type="evidence" value="ECO:0007669"/>
    <property type="project" value="UniProtKB-UniRule"/>
</dbReference>
<dbReference type="NCBIfam" id="TIGR00237">
    <property type="entry name" value="xseA"/>
    <property type="match status" value="1"/>
</dbReference>
<dbReference type="PANTHER" id="PTHR30008">
    <property type="entry name" value="EXODEOXYRIBONUCLEASE 7 LARGE SUBUNIT"/>
    <property type="match status" value="1"/>
</dbReference>